<protein>
    <submittedName>
        <fullName evidence="1">Uncharacterized protein</fullName>
    </submittedName>
</protein>
<sequence>MLQKAFVKFLHFPPFAAACSVRSNICKCLRVTQSAISTGPAALVHDY</sequence>
<reference evidence="1" key="1">
    <citation type="submission" date="2009-07" db="EMBL/GenBank/DDBJ databases">
        <authorList>
            <person name="Weinstock G."/>
            <person name="Sodergren E."/>
            <person name="Clifton S."/>
            <person name="Fulton L."/>
            <person name="Fulton B."/>
            <person name="Courtney L."/>
            <person name="Fronick C."/>
            <person name="Harrison M."/>
            <person name="Strong C."/>
            <person name="Farmer C."/>
            <person name="Delahaunty K."/>
            <person name="Markovic C."/>
            <person name="Hall O."/>
            <person name="Minx P."/>
            <person name="Tomlinson C."/>
            <person name="Mitreva M."/>
            <person name="Nelson J."/>
            <person name="Hou S."/>
            <person name="Wollam A."/>
            <person name="Pepin K.H."/>
            <person name="Johnson M."/>
            <person name="Bhonagiri V."/>
            <person name="Nash W.E."/>
            <person name="Warren W."/>
            <person name="Chinwalla A."/>
            <person name="Mardis E.R."/>
            <person name="Wilson R.K."/>
        </authorList>
    </citation>
    <scope>NUCLEOTIDE SEQUENCE [LARGE SCALE GENOMIC DNA]</scope>
    <source>
        <strain evidence="1">DSM 14469</strain>
    </source>
</reference>
<keyword evidence="2" id="KW-1185">Reference proteome</keyword>
<gene>
    <name evidence="1" type="ORF">BRYFOR_05878</name>
</gene>
<proteinExistence type="predicted"/>
<dbReference type="Proteomes" id="UP000005561">
    <property type="component" value="Unassembled WGS sequence"/>
</dbReference>
<organism evidence="1 2">
    <name type="scientific">Marvinbryantia formatexigens DSM 14469</name>
    <dbReference type="NCBI Taxonomy" id="478749"/>
    <lineage>
        <taxon>Bacteria</taxon>
        <taxon>Bacillati</taxon>
        <taxon>Bacillota</taxon>
        <taxon>Clostridia</taxon>
        <taxon>Lachnospirales</taxon>
        <taxon>Lachnospiraceae</taxon>
        <taxon>Marvinbryantia</taxon>
    </lineage>
</organism>
<comment type="caution">
    <text evidence="1">The sequence shown here is derived from an EMBL/GenBank/DDBJ whole genome shotgun (WGS) entry which is preliminary data.</text>
</comment>
<dbReference type="EMBL" id="ACCL02000003">
    <property type="protein sequence ID" value="EET62214.1"/>
    <property type="molecule type" value="Genomic_DNA"/>
</dbReference>
<accession>C6LB83</accession>
<dbReference type="AlphaFoldDB" id="C6LB83"/>
<evidence type="ECO:0000313" key="2">
    <source>
        <dbReference type="Proteomes" id="UP000005561"/>
    </source>
</evidence>
<evidence type="ECO:0000313" key="1">
    <source>
        <dbReference type="EMBL" id="EET62214.1"/>
    </source>
</evidence>
<name>C6LB83_9FIRM</name>
<dbReference type="PROSITE" id="PS51257">
    <property type="entry name" value="PROKAR_LIPOPROTEIN"/>
    <property type="match status" value="1"/>
</dbReference>